<dbReference type="RefSeq" id="WP_310398855.1">
    <property type="nucleotide sequence ID" value="NZ_JAVDWW010000001.1"/>
</dbReference>
<dbReference type="PANTHER" id="PTHR36156:SF2">
    <property type="entry name" value="CUPIN TYPE-2 DOMAIN-CONTAINING PROTEIN"/>
    <property type="match status" value="1"/>
</dbReference>
<name>A0ABU1X8U0_9NOCA</name>
<comment type="caution">
    <text evidence="1">The sequence shown here is derived from an EMBL/GenBank/DDBJ whole genome shotgun (WGS) entry which is preliminary data.</text>
</comment>
<evidence type="ECO:0008006" key="3">
    <source>
        <dbReference type="Google" id="ProtNLM"/>
    </source>
</evidence>
<dbReference type="InterPro" id="IPR011051">
    <property type="entry name" value="RmlC_Cupin_sf"/>
</dbReference>
<dbReference type="Gene3D" id="2.60.120.10">
    <property type="entry name" value="Jelly Rolls"/>
    <property type="match status" value="1"/>
</dbReference>
<gene>
    <name evidence="1" type="ORF">J2W56_000676</name>
</gene>
<reference evidence="1 2" key="1">
    <citation type="submission" date="2023-07" db="EMBL/GenBank/DDBJ databases">
        <title>Sorghum-associated microbial communities from plants grown in Nebraska, USA.</title>
        <authorList>
            <person name="Schachtman D."/>
        </authorList>
    </citation>
    <scope>NUCLEOTIDE SEQUENCE [LARGE SCALE GENOMIC DNA]</scope>
    <source>
        <strain evidence="1 2">4272</strain>
    </source>
</reference>
<accession>A0ABU1X8U0</accession>
<evidence type="ECO:0000313" key="2">
    <source>
        <dbReference type="Proteomes" id="UP001251217"/>
    </source>
</evidence>
<evidence type="ECO:0000313" key="1">
    <source>
        <dbReference type="EMBL" id="MDR7166958.1"/>
    </source>
</evidence>
<protein>
    <recommendedName>
        <fullName evidence="3">Cupin domain-containing protein</fullName>
    </recommendedName>
</protein>
<dbReference type="EMBL" id="JAVDWW010000001">
    <property type="protein sequence ID" value="MDR7166958.1"/>
    <property type="molecule type" value="Genomic_DNA"/>
</dbReference>
<organism evidence="1 2">
    <name type="scientific">Nocardia kruczakiae</name>
    <dbReference type="NCBI Taxonomy" id="261477"/>
    <lineage>
        <taxon>Bacteria</taxon>
        <taxon>Bacillati</taxon>
        <taxon>Actinomycetota</taxon>
        <taxon>Actinomycetes</taxon>
        <taxon>Mycobacteriales</taxon>
        <taxon>Nocardiaceae</taxon>
        <taxon>Nocardia</taxon>
    </lineage>
</organism>
<dbReference type="InterPro" id="IPR014710">
    <property type="entry name" value="RmlC-like_jellyroll"/>
</dbReference>
<keyword evidence="2" id="KW-1185">Reference proteome</keyword>
<dbReference type="PANTHER" id="PTHR36156">
    <property type="entry name" value="SLR2101 PROTEIN"/>
    <property type="match status" value="1"/>
</dbReference>
<dbReference type="InterPro" id="IPR047142">
    <property type="entry name" value="OryJ/VirC-like"/>
</dbReference>
<sequence>MRGEHLNKTARRVIAGLDADGKSTVVVDEDTATRVALPAFTVNDVWRVDSLPGRYQDEDTLRPEVELDPPAKGLVVRLATFPPDSEIDPAVYAESIGNLHGEDANAESEGIVGLHATETIDIATILDGEIYALYETGETLLRAGDTVINRGIKHAWSNRTDKPVTMVAVMLPATA</sequence>
<dbReference type="SUPFAM" id="SSF51182">
    <property type="entry name" value="RmlC-like cupins"/>
    <property type="match status" value="1"/>
</dbReference>
<dbReference type="Proteomes" id="UP001251217">
    <property type="component" value="Unassembled WGS sequence"/>
</dbReference>
<proteinExistence type="predicted"/>